<organism evidence="2">
    <name type="scientific">Oryza punctata</name>
    <name type="common">Red rice</name>
    <dbReference type="NCBI Taxonomy" id="4537"/>
    <lineage>
        <taxon>Eukaryota</taxon>
        <taxon>Viridiplantae</taxon>
        <taxon>Streptophyta</taxon>
        <taxon>Embryophyta</taxon>
        <taxon>Tracheophyta</taxon>
        <taxon>Spermatophyta</taxon>
        <taxon>Magnoliopsida</taxon>
        <taxon>Liliopsida</taxon>
        <taxon>Poales</taxon>
        <taxon>Poaceae</taxon>
        <taxon>BOP clade</taxon>
        <taxon>Oryzoideae</taxon>
        <taxon>Oryzeae</taxon>
        <taxon>Oryzinae</taxon>
        <taxon>Oryza</taxon>
    </lineage>
</organism>
<dbReference type="Proteomes" id="UP000026962">
    <property type="component" value="Chromosome 2"/>
</dbReference>
<dbReference type="EnsemblPlants" id="OPUNC02G17790.1">
    <property type="protein sequence ID" value="OPUNC02G17790.1"/>
    <property type="gene ID" value="OPUNC02G17790"/>
</dbReference>
<dbReference type="HOGENOM" id="CLU_1828451_0_0_1"/>
<evidence type="ECO:0000256" key="1">
    <source>
        <dbReference type="SAM" id="MobiDB-lite"/>
    </source>
</evidence>
<evidence type="ECO:0000313" key="2">
    <source>
        <dbReference type="EnsemblPlants" id="OPUNC02G17790.1"/>
    </source>
</evidence>
<reference evidence="2" key="2">
    <citation type="submission" date="2018-05" db="EMBL/GenBank/DDBJ databases">
        <title>OpunRS2 (Oryza punctata Reference Sequence Version 2).</title>
        <authorList>
            <person name="Zhang J."/>
            <person name="Kudrna D."/>
            <person name="Lee S."/>
            <person name="Talag J."/>
            <person name="Welchert J."/>
            <person name="Wing R.A."/>
        </authorList>
    </citation>
    <scope>NUCLEOTIDE SEQUENCE [LARGE SCALE GENOMIC DNA]</scope>
</reference>
<keyword evidence="3" id="KW-1185">Reference proteome</keyword>
<accession>A0A0E0K0W1</accession>
<proteinExistence type="predicted"/>
<dbReference type="Gramene" id="OPUNC02G17790.1">
    <property type="protein sequence ID" value="OPUNC02G17790.1"/>
    <property type="gene ID" value="OPUNC02G17790"/>
</dbReference>
<feature type="compositionally biased region" description="Basic and acidic residues" evidence="1">
    <location>
        <begin position="23"/>
        <end position="33"/>
    </location>
</feature>
<sequence length="141" mass="15867">MATGYNGVLSPAAATPWLGGEAANDKRPPDLEARTAGSTRGKLRGERQRKRTRGGAAGELSYRRGRRLCGRRKLVNAALFLSRSEARAPRPGQCRWRPEGHRYPKKTLKERLRYVPDSALAIFFRHRLTDDHGHHGRRSIS</sequence>
<reference evidence="2" key="1">
    <citation type="submission" date="2015-04" db="UniProtKB">
        <authorList>
            <consortium name="EnsemblPlants"/>
        </authorList>
    </citation>
    <scope>IDENTIFICATION</scope>
</reference>
<dbReference type="AlphaFoldDB" id="A0A0E0K0W1"/>
<protein>
    <submittedName>
        <fullName evidence="2">Uncharacterized protein</fullName>
    </submittedName>
</protein>
<evidence type="ECO:0000313" key="3">
    <source>
        <dbReference type="Proteomes" id="UP000026962"/>
    </source>
</evidence>
<name>A0A0E0K0W1_ORYPU</name>
<feature type="region of interest" description="Disordered" evidence="1">
    <location>
        <begin position="1"/>
        <end position="60"/>
    </location>
</feature>